<organism evidence="2 3">
    <name type="scientific">Candidatus Methylomirabilis lanthanidiphila</name>
    <dbReference type="NCBI Taxonomy" id="2211376"/>
    <lineage>
        <taxon>Bacteria</taxon>
        <taxon>Candidatus Methylomirabilota</taxon>
        <taxon>Candidatus Methylomirabilia</taxon>
        <taxon>Candidatus Methylomirabilales</taxon>
        <taxon>Candidatus Methylomirabilaceae</taxon>
        <taxon>Candidatus Methylomirabilis</taxon>
    </lineage>
</organism>
<dbReference type="InterPro" id="IPR010985">
    <property type="entry name" value="Ribbon_hlx_hlx"/>
</dbReference>
<dbReference type="Pfam" id="PF01402">
    <property type="entry name" value="RHH_1"/>
    <property type="match status" value="1"/>
</dbReference>
<dbReference type="InterPro" id="IPR013321">
    <property type="entry name" value="Arc_rbn_hlx_hlx"/>
</dbReference>
<gene>
    <name evidence="2" type="ORF">MELA_00641</name>
</gene>
<dbReference type="Gene3D" id="1.10.1220.10">
    <property type="entry name" value="Met repressor-like"/>
    <property type="match status" value="1"/>
</dbReference>
<proteinExistence type="predicted"/>
<evidence type="ECO:0000313" key="2">
    <source>
        <dbReference type="EMBL" id="VUZ84270.1"/>
    </source>
</evidence>
<dbReference type="AlphaFoldDB" id="A0A564ZG21"/>
<dbReference type="Proteomes" id="UP000334340">
    <property type="component" value="Unassembled WGS sequence"/>
</dbReference>
<accession>A0A564ZG21</accession>
<dbReference type="SUPFAM" id="SSF47598">
    <property type="entry name" value="Ribbon-helix-helix"/>
    <property type="match status" value="1"/>
</dbReference>
<evidence type="ECO:0000313" key="3">
    <source>
        <dbReference type="Proteomes" id="UP000334340"/>
    </source>
</evidence>
<dbReference type="EMBL" id="CABIKM010000011">
    <property type="protein sequence ID" value="VUZ84270.1"/>
    <property type="molecule type" value="Genomic_DNA"/>
</dbReference>
<evidence type="ECO:0000259" key="1">
    <source>
        <dbReference type="Pfam" id="PF01402"/>
    </source>
</evidence>
<feature type="domain" description="Ribbon-helix-helix protein CopG" evidence="1">
    <location>
        <begin position="2"/>
        <end position="39"/>
    </location>
</feature>
<protein>
    <submittedName>
        <fullName evidence="2">Ribbon-helix-helix protein, copG family</fullName>
    </submittedName>
</protein>
<reference evidence="2 3" key="1">
    <citation type="submission" date="2019-07" db="EMBL/GenBank/DDBJ databases">
        <authorList>
            <person name="Cremers G."/>
        </authorList>
    </citation>
    <scope>NUCLEOTIDE SEQUENCE [LARGE SCALE GENOMIC DNA]</scope>
</reference>
<keyword evidence="3" id="KW-1185">Reference proteome</keyword>
<dbReference type="InterPro" id="IPR002145">
    <property type="entry name" value="CopG"/>
</dbReference>
<sequence length="76" mass="8810">MKRTTVFADEDLLRRLREIARREQTTLSEIIRTALERYASRRRPRRSSLSLVAIGRSGRKDVAEHAEELLGKGFGR</sequence>
<name>A0A564ZG21_9BACT</name>
<dbReference type="GO" id="GO:0006355">
    <property type="term" value="P:regulation of DNA-templated transcription"/>
    <property type="evidence" value="ECO:0007669"/>
    <property type="project" value="InterPro"/>
</dbReference>